<dbReference type="Pfam" id="PF12710">
    <property type="entry name" value="HAD"/>
    <property type="match status" value="1"/>
</dbReference>
<dbReference type="AlphaFoldDB" id="A0AAD5WP58"/>
<dbReference type="Gene3D" id="3.90.1470.20">
    <property type="match status" value="1"/>
</dbReference>
<sequence length="295" mass="33216">MTIESTHPGPSPIATRLPNTTTTKTSSLPPAMRSVPPPKYIFFTDFDGTITRQDSNDHLTDNYGFGHPRRRALNLEVLSGAKQFRDCFWEMLESVSMPFSECVGVLEENIELDEGFREFWGWCKGGRRDAAPQEVPIVVLSGGMRPIILALLGKLLGLSEDEKARLGMEEGMLVSNDVGVKEGYRSVEEENGWEIVFHDESEHGHDKSLELRKYSSLPDRPIMFYAGDGVSDLSAARETDLLFAKEGCDLVNYCEKQNIPFRTFRDFRDITATVKEIVNGRLSMRDAATGRQVWE</sequence>
<dbReference type="NCBIfam" id="TIGR01489">
    <property type="entry name" value="DKMTPPase-SF"/>
    <property type="match status" value="1"/>
</dbReference>
<comment type="caution">
    <text evidence="3">The sequence shown here is derived from an EMBL/GenBank/DDBJ whole genome shotgun (WGS) entry which is preliminary data.</text>
</comment>
<reference evidence="3" key="1">
    <citation type="submission" date="2022-07" db="EMBL/GenBank/DDBJ databases">
        <title>Draft genome sequence of Zalerion maritima ATCC 34329, a (micro)plastics degrading marine fungus.</title>
        <authorList>
            <person name="Paco A."/>
            <person name="Goncalves M.F.M."/>
            <person name="Rocha-Santos T.A.P."/>
            <person name="Alves A."/>
        </authorList>
    </citation>
    <scope>NUCLEOTIDE SEQUENCE</scope>
    <source>
        <strain evidence="3">ATCC 34329</strain>
    </source>
</reference>
<evidence type="ECO:0000313" key="4">
    <source>
        <dbReference type="Proteomes" id="UP001201980"/>
    </source>
</evidence>
<dbReference type="SUPFAM" id="SSF56784">
    <property type="entry name" value="HAD-like"/>
    <property type="match status" value="1"/>
</dbReference>
<proteinExistence type="predicted"/>
<keyword evidence="1" id="KW-0378">Hydrolase</keyword>
<evidence type="ECO:0000256" key="1">
    <source>
        <dbReference type="ARBA" id="ARBA00022801"/>
    </source>
</evidence>
<evidence type="ECO:0000313" key="3">
    <source>
        <dbReference type="EMBL" id="KAJ2894619.1"/>
    </source>
</evidence>
<dbReference type="GO" id="GO:0016791">
    <property type="term" value="F:phosphatase activity"/>
    <property type="evidence" value="ECO:0007669"/>
    <property type="project" value="InterPro"/>
</dbReference>
<dbReference type="Proteomes" id="UP001201980">
    <property type="component" value="Unassembled WGS sequence"/>
</dbReference>
<dbReference type="Gene3D" id="3.40.50.1000">
    <property type="entry name" value="HAD superfamily/HAD-like"/>
    <property type="match status" value="1"/>
</dbReference>
<dbReference type="PANTHER" id="PTHR28181:SF2">
    <property type="entry name" value="PHOSPHORIC MONOESTER HYDROLASE"/>
    <property type="match status" value="1"/>
</dbReference>
<gene>
    <name evidence="3" type="ORF">MKZ38_007387</name>
</gene>
<name>A0AAD5WP58_9PEZI</name>
<feature type="region of interest" description="Disordered" evidence="2">
    <location>
        <begin position="1"/>
        <end position="33"/>
    </location>
</feature>
<dbReference type="NCBIfam" id="TIGR01488">
    <property type="entry name" value="HAD-SF-IB"/>
    <property type="match status" value="1"/>
</dbReference>
<dbReference type="InterPro" id="IPR036412">
    <property type="entry name" value="HAD-like_sf"/>
</dbReference>
<dbReference type="EMBL" id="JAKWBI020000474">
    <property type="protein sequence ID" value="KAJ2894619.1"/>
    <property type="molecule type" value="Genomic_DNA"/>
</dbReference>
<keyword evidence="4" id="KW-1185">Reference proteome</keyword>
<organism evidence="3 4">
    <name type="scientific">Zalerion maritima</name>
    <dbReference type="NCBI Taxonomy" id="339359"/>
    <lineage>
        <taxon>Eukaryota</taxon>
        <taxon>Fungi</taxon>
        <taxon>Dikarya</taxon>
        <taxon>Ascomycota</taxon>
        <taxon>Pezizomycotina</taxon>
        <taxon>Sordariomycetes</taxon>
        <taxon>Lulworthiomycetidae</taxon>
        <taxon>Lulworthiales</taxon>
        <taxon>Lulworthiaceae</taxon>
        <taxon>Zalerion</taxon>
    </lineage>
</organism>
<dbReference type="PANTHER" id="PTHR28181">
    <property type="entry name" value="UPF0655 PROTEIN YCR015C"/>
    <property type="match status" value="1"/>
</dbReference>
<accession>A0AAD5WP58</accession>
<dbReference type="InterPro" id="IPR006384">
    <property type="entry name" value="HAD_hydro_PyrdxlP_Pase-like"/>
</dbReference>
<protein>
    <submittedName>
        <fullName evidence="3">Phosphoserine phosphatase</fullName>
    </submittedName>
</protein>
<feature type="compositionally biased region" description="Polar residues" evidence="2">
    <location>
        <begin position="17"/>
        <end position="28"/>
    </location>
</feature>
<dbReference type="InterPro" id="IPR023214">
    <property type="entry name" value="HAD_sf"/>
</dbReference>
<evidence type="ECO:0000256" key="2">
    <source>
        <dbReference type="SAM" id="MobiDB-lite"/>
    </source>
</evidence>
<dbReference type="InterPro" id="IPR050849">
    <property type="entry name" value="HAD-like_hydrolase_phosphatase"/>
</dbReference>